<evidence type="ECO:0000256" key="6">
    <source>
        <dbReference type="ARBA" id="ARBA00022807"/>
    </source>
</evidence>
<evidence type="ECO:0000313" key="11">
    <source>
        <dbReference type="EMBL" id="KZS86916.1"/>
    </source>
</evidence>
<comment type="subunit">
    <text evidence="8">Homohexamer. Binds to nucleic acids. Binds single-stranded DNA and RNA with higher affinity than double-stranded DNA.</text>
</comment>
<dbReference type="Gene3D" id="3.90.70.10">
    <property type="entry name" value="Cysteine proteinases"/>
    <property type="match status" value="1"/>
</dbReference>
<evidence type="ECO:0000256" key="9">
    <source>
        <dbReference type="PIRNR" id="PIRNR005700"/>
    </source>
</evidence>
<dbReference type="InterPro" id="IPR000169">
    <property type="entry name" value="Pept_cys_AS"/>
</dbReference>
<feature type="active site" evidence="10">
    <location>
        <position position="116"/>
    </location>
</feature>
<dbReference type="CDD" id="cd00585">
    <property type="entry name" value="Peptidase_C1B"/>
    <property type="match status" value="1"/>
</dbReference>
<comment type="similarity">
    <text evidence="9">Belongs to the peptidase C1 family.</text>
</comment>
<keyword evidence="12" id="KW-1185">Reference proteome</keyword>
<dbReference type="Pfam" id="PF03051">
    <property type="entry name" value="Peptidase_C1_2"/>
    <property type="match status" value="1"/>
</dbReference>
<proteinExistence type="inferred from homology"/>
<dbReference type="InterPro" id="IPR004134">
    <property type="entry name" value="Peptidase_C1B"/>
</dbReference>
<gene>
    <name evidence="11" type="ORF">SISNIDRAFT_498673</name>
</gene>
<dbReference type="EC" id="3.4.22.40" evidence="2 9"/>
<dbReference type="GO" id="GO:0043418">
    <property type="term" value="P:homocysteine catabolic process"/>
    <property type="evidence" value="ECO:0007669"/>
    <property type="project" value="TreeGrafter"/>
</dbReference>
<dbReference type="GO" id="GO:0070005">
    <property type="term" value="F:cysteine-type aminopeptidase activity"/>
    <property type="evidence" value="ECO:0007669"/>
    <property type="project" value="InterPro"/>
</dbReference>
<evidence type="ECO:0000256" key="1">
    <source>
        <dbReference type="ARBA" id="ARBA00000423"/>
    </source>
</evidence>
<organism evidence="11 12">
    <name type="scientific">Sistotremastrum niveocremeum HHB9708</name>
    <dbReference type="NCBI Taxonomy" id="1314777"/>
    <lineage>
        <taxon>Eukaryota</taxon>
        <taxon>Fungi</taxon>
        <taxon>Dikarya</taxon>
        <taxon>Basidiomycota</taxon>
        <taxon>Agaricomycotina</taxon>
        <taxon>Agaricomycetes</taxon>
        <taxon>Sistotremastrales</taxon>
        <taxon>Sistotremastraceae</taxon>
        <taxon>Sertulicium</taxon>
        <taxon>Sertulicium niveocremeum</taxon>
    </lineage>
</organism>
<dbReference type="InterPro" id="IPR038765">
    <property type="entry name" value="Papain-like_cys_pep_sf"/>
</dbReference>
<keyword evidence="9" id="KW-0963">Cytoplasm</keyword>
<dbReference type="STRING" id="1314777.A0A164MPV6"/>
<dbReference type="PANTHER" id="PTHR10363:SF2">
    <property type="entry name" value="BLEOMYCIN HYDROLASE"/>
    <property type="match status" value="1"/>
</dbReference>
<protein>
    <recommendedName>
        <fullName evidence="3 9">Cysteine proteinase 1, mitochondrial</fullName>
        <ecNumber evidence="2 9">3.4.22.40</ecNumber>
    </recommendedName>
</protein>
<name>A0A164MPV6_9AGAM</name>
<dbReference type="AlphaFoldDB" id="A0A164MPV6"/>
<dbReference type="OrthoDB" id="2666448at2759"/>
<dbReference type="PANTHER" id="PTHR10363">
    <property type="entry name" value="BLEOMYCIN HYDROLASE"/>
    <property type="match status" value="1"/>
</dbReference>
<comment type="subcellular location">
    <subcellularLocation>
        <location evidence="9">Mitochondrion</location>
    </subcellularLocation>
    <subcellularLocation>
        <location evidence="9">Cytoplasm</location>
    </subcellularLocation>
</comment>
<evidence type="ECO:0000256" key="5">
    <source>
        <dbReference type="ARBA" id="ARBA00022801"/>
    </source>
</evidence>
<comment type="function">
    <text evidence="7">The normal physiological role of the enzyme is unknown, but it is not essential for the viability of yeast cells. Has aminopeptidase activity, shortening substrate peptides sequentially by 1 amino acid. Has bleomycin hydrolase activity, which can protect the cell from the toxic effects of bleomycin. Has homocysteine-thiolactonase activity, protecting the cell against homocysteine toxicity. Acts as a repressor in the GAL4 regulatory system, but this does not require either the peptidase or nucleic acid-binding activities.</text>
</comment>
<evidence type="ECO:0000256" key="4">
    <source>
        <dbReference type="ARBA" id="ARBA00022670"/>
    </source>
</evidence>
<dbReference type="SUPFAM" id="SSF54001">
    <property type="entry name" value="Cysteine proteinases"/>
    <property type="match status" value="1"/>
</dbReference>
<accession>A0A164MPV6</accession>
<dbReference type="GO" id="GO:0005739">
    <property type="term" value="C:mitochondrion"/>
    <property type="evidence" value="ECO:0007669"/>
    <property type="project" value="UniProtKB-SubCell"/>
</dbReference>
<evidence type="ECO:0000256" key="8">
    <source>
        <dbReference type="ARBA" id="ARBA00026080"/>
    </source>
</evidence>
<evidence type="ECO:0000256" key="7">
    <source>
        <dbReference type="ARBA" id="ARBA00025347"/>
    </source>
</evidence>
<sequence length="503" mass="56581">MGSASSRASVFDTYTEKPVDDARREAETISSLRNLNISDKPVSQDGSLTLSQLDNWESSLTQDPKLLLARTILTHSDITSTLLKIRQATVSDPHVFNTSVDFKTNPITSQKSSGRCWLFATTNVVRYSVMKKLGLKEFQLSQSYLFFYDKLEKANYYLELSIEHADKPLDDRKVVHFADAPVNDGGQWDMAVNLLATYGVVPQSVYPESFSSSSSRPLDKLVTLKLREHALILRDLSSKLHSTSSLSSEAITSLLRKKKEELLAEVWNIMSVTLGKPPGPDDTFVWDYETADGKVKRWEGTPKDFYKDFSSQTYPPRESFSLINDPRNPYGKLYTVEGLGNIWGGRPVLYVNAEVDKLKEVVVKNIKAGQPVFFGCDVGQFSDRQAGIMDTELYDYENAFNITLNLTKAQRLQVGESLMTHAMVISAVHIDPKSGKPVRYKVENSWGDDVGDKGWFVMSDKWFDEFVYQVVTPRVFAPKNVVDVFDKGDKVVLPPWDPMGSLA</sequence>
<dbReference type="GO" id="GO:0009636">
    <property type="term" value="P:response to toxic substance"/>
    <property type="evidence" value="ECO:0007669"/>
    <property type="project" value="TreeGrafter"/>
</dbReference>
<feature type="active site" evidence="10">
    <location>
        <position position="421"/>
    </location>
</feature>
<keyword evidence="9" id="KW-0496">Mitochondrion</keyword>
<dbReference type="GO" id="GO:0004197">
    <property type="term" value="F:cysteine-type endopeptidase activity"/>
    <property type="evidence" value="ECO:0007669"/>
    <property type="project" value="UniProtKB-EC"/>
</dbReference>
<keyword evidence="6 9" id="KW-0788">Thiol protease</keyword>
<dbReference type="PIRSF" id="PIRSF005700">
    <property type="entry name" value="PepC"/>
    <property type="match status" value="1"/>
</dbReference>
<dbReference type="Proteomes" id="UP000076722">
    <property type="component" value="Unassembled WGS sequence"/>
</dbReference>
<evidence type="ECO:0000256" key="3">
    <source>
        <dbReference type="ARBA" id="ARBA00016900"/>
    </source>
</evidence>
<dbReference type="EMBL" id="KV419463">
    <property type="protein sequence ID" value="KZS86916.1"/>
    <property type="molecule type" value="Genomic_DNA"/>
</dbReference>
<keyword evidence="5 9" id="KW-0378">Hydrolase</keyword>
<keyword evidence="4 9" id="KW-0645">Protease</keyword>
<comment type="function">
    <text evidence="9">Has aminopeptidase activity, shortening substrate peptides sequentially by 1 amino acid. Has bleomycin hydrolase activity, which can protect the cell from the toxic effects of bleomycin. Has homocysteine-thiolactonase activity, protecting the cell against homocysteine toxicity.</text>
</comment>
<comment type="catalytic activity">
    <reaction evidence="1 9">
        <text>Inactivates bleomycin B2 (a cytotoxic glycometallopeptide) by hydrolysis of a carboxyamide bond of beta-aminoalanine, but also shows general aminopeptidase activity. The specificity varies somewhat with source, but amino acid arylamides of Met, Leu and Ala are preferred.</text>
        <dbReference type="EC" id="3.4.22.40"/>
    </reaction>
</comment>
<evidence type="ECO:0000256" key="10">
    <source>
        <dbReference type="PIRSR" id="PIRSR005700-1"/>
    </source>
</evidence>
<dbReference type="PROSITE" id="PS00139">
    <property type="entry name" value="THIOL_PROTEASE_CYS"/>
    <property type="match status" value="1"/>
</dbReference>
<evidence type="ECO:0000256" key="2">
    <source>
        <dbReference type="ARBA" id="ARBA00012465"/>
    </source>
</evidence>
<feature type="active site" evidence="10">
    <location>
        <position position="444"/>
    </location>
</feature>
<evidence type="ECO:0000313" key="12">
    <source>
        <dbReference type="Proteomes" id="UP000076722"/>
    </source>
</evidence>
<dbReference type="GO" id="GO:0006508">
    <property type="term" value="P:proteolysis"/>
    <property type="evidence" value="ECO:0007669"/>
    <property type="project" value="UniProtKB-KW"/>
</dbReference>
<reference evidence="11 12" key="1">
    <citation type="journal article" date="2016" name="Mol. Biol. Evol.">
        <title>Comparative Genomics of Early-Diverging Mushroom-Forming Fungi Provides Insights into the Origins of Lignocellulose Decay Capabilities.</title>
        <authorList>
            <person name="Nagy L.G."/>
            <person name="Riley R."/>
            <person name="Tritt A."/>
            <person name="Adam C."/>
            <person name="Daum C."/>
            <person name="Floudas D."/>
            <person name="Sun H."/>
            <person name="Yadav J.S."/>
            <person name="Pangilinan J."/>
            <person name="Larsson K.H."/>
            <person name="Matsuura K."/>
            <person name="Barry K."/>
            <person name="Labutti K."/>
            <person name="Kuo R."/>
            <person name="Ohm R.A."/>
            <person name="Bhattacharya S.S."/>
            <person name="Shirouzu T."/>
            <person name="Yoshinaga Y."/>
            <person name="Martin F.M."/>
            <person name="Grigoriev I.V."/>
            <person name="Hibbett D.S."/>
        </authorList>
    </citation>
    <scope>NUCLEOTIDE SEQUENCE [LARGE SCALE GENOMIC DNA]</scope>
    <source>
        <strain evidence="11 12">HHB9708</strain>
    </source>
</reference>